<gene>
    <name evidence="6" type="ORF">METZ01_LOCUS74576</name>
</gene>
<dbReference type="InterPro" id="IPR000847">
    <property type="entry name" value="LysR_HTH_N"/>
</dbReference>
<dbReference type="GO" id="GO:0010628">
    <property type="term" value="P:positive regulation of gene expression"/>
    <property type="evidence" value="ECO:0007669"/>
    <property type="project" value="TreeGrafter"/>
</dbReference>
<name>A0A381U0G6_9ZZZZ</name>
<dbReference type="Pfam" id="PF03466">
    <property type="entry name" value="LysR_substrate"/>
    <property type="match status" value="1"/>
</dbReference>
<keyword evidence="3" id="KW-0238">DNA-binding</keyword>
<dbReference type="AlphaFoldDB" id="A0A381U0G6"/>
<keyword evidence="2" id="KW-0805">Transcription regulation</keyword>
<organism evidence="6">
    <name type="scientific">marine metagenome</name>
    <dbReference type="NCBI Taxonomy" id="408172"/>
    <lineage>
        <taxon>unclassified sequences</taxon>
        <taxon>metagenomes</taxon>
        <taxon>ecological metagenomes</taxon>
    </lineage>
</organism>
<evidence type="ECO:0000256" key="3">
    <source>
        <dbReference type="ARBA" id="ARBA00023125"/>
    </source>
</evidence>
<dbReference type="GO" id="GO:0003700">
    <property type="term" value="F:DNA-binding transcription factor activity"/>
    <property type="evidence" value="ECO:0007669"/>
    <property type="project" value="InterPro"/>
</dbReference>
<dbReference type="GO" id="GO:0043565">
    <property type="term" value="F:sequence-specific DNA binding"/>
    <property type="evidence" value="ECO:0007669"/>
    <property type="project" value="TreeGrafter"/>
</dbReference>
<dbReference type="Gene3D" id="3.40.190.10">
    <property type="entry name" value="Periplasmic binding protein-like II"/>
    <property type="match status" value="1"/>
</dbReference>
<dbReference type="InterPro" id="IPR005119">
    <property type="entry name" value="LysR_subst-bd"/>
</dbReference>
<dbReference type="PROSITE" id="PS50931">
    <property type="entry name" value="HTH_LYSR"/>
    <property type="match status" value="1"/>
</dbReference>
<dbReference type="SUPFAM" id="SSF46785">
    <property type="entry name" value="Winged helix' DNA-binding domain"/>
    <property type="match status" value="1"/>
</dbReference>
<dbReference type="Pfam" id="PF00126">
    <property type="entry name" value="HTH_1"/>
    <property type="match status" value="1"/>
</dbReference>
<evidence type="ECO:0000256" key="4">
    <source>
        <dbReference type="ARBA" id="ARBA00023163"/>
    </source>
</evidence>
<comment type="similarity">
    <text evidence="1">Belongs to the LysR transcriptional regulatory family.</text>
</comment>
<dbReference type="InterPro" id="IPR036390">
    <property type="entry name" value="WH_DNA-bd_sf"/>
</dbReference>
<sequence length="294" mass="32194">MNLRQLEAFRATLRIGSVTGAAKQLTLSQPSVTRLVKELERSVGFPLFVRSGRGIVATVEGRRFGDAVEGMFAGTDKLKETADAIRDSIHGEVQIGVTPVLLYQITPEAIAKLHHRKPNLKIGLKVNNSPGLIDAVIMQQLDLAVVNVYRRPDTLHVLYEKKLHYVCLLPEKHALAQSVTPIDLEMIKDVQHVAYDRARLQIAQPNWLQLMSWPQADLSAYSNIAVASLARATGKLAIVDPYTAKTVAALGGVVTRPIRQRLISTLCVVGRSVDTLSLAVRELADAVIAELDTT</sequence>
<evidence type="ECO:0000313" key="6">
    <source>
        <dbReference type="EMBL" id="SVA21722.1"/>
    </source>
</evidence>
<evidence type="ECO:0000256" key="2">
    <source>
        <dbReference type="ARBA" id="ARBA00023015"/>
    </source>
</evidence>
<accession>A0A381U0G6</accession>
<protein>
    <recommendedName>
        <fullName evidence="5">HTH lysR-type domain-containing protein</fullName>
    </recommendedName>
</protein>
<dbReference type="EMBL" id="UINC01005500">
    <property type="protein sequence ID" value="SVA21722.1"/>
    <property type="molecule type" value="Genomic_DNA"/>
</dbReference>
<dbReference type="PRINTS" id="PR00039">
    <property type="entry name" value="HTHLYSR"/>
</dbReference>
<dbReference type="Gene3D" id="1.10.10.10">
    <property type="entry name" value="Winged helix-like DNA-binding domain superfamily/Winged helix DNA-binding domain"/>
    <property type="match status" value="1"/>
</dbReference>
<evidence type="ECO:0000256" key="1">
    <source>
        <dbReference type="ARBA" id="ARBA00009437"/>
    </source>
</evidence>
<reference evidence="6" key="1">
    <citation type="submission" date="2018-05" db="EMBL/GenBank/DDBJ databases">
        <authorList>
            <person name="Lanie J.A."/>
            <person name="Ng W.-L."/>
            <person name="Kazmierczak K.M."/>
            <person name="Andrzejewski T.M."/>
            <person name="Davidsen T.M."/>
            <person name="Wayne K.J."/>
            <person name="Tettelin H."/>
            <person name="Glass J.I."/>
            <person name="Rusch D."/>
            <person name="Podicherti R."/>
            <person name="Tsui H.-C.T."/>
            <person name="Winkler M.E."/>
        </authorList>
    </citation>
    <scope>NUCLEOTIDE SEQUENCE</scope>
</reference>
<dbReference type="SUPFAM" id="SSF53850">
    <property type="entry name" value="Periplasmic binding protein-like II"/>
    <property type="match status" value="1"/>
</dbReference>
<dbReference type="PANTHER" id="PTHR30427">
    <property type="entry name" value="TRANSCRIPTIONAL ACTIVATOR PROTEIN LYSR"/>
    <property type="match status" value="1"/>
</dbReference>
<evidence type="ECO:0000259" key="5">
    <source>
        <dbReference type="PROSITE" id="PS50931"/>
    </source>
</evidence>
<feature type="domain" description="HTH lysR-type" evidence="5">
    <location>
        <begin position="1"/>
        <end position="58"/>
    </location>
</feature>
<keyword evidence="4" id="KW-0804">Transcription</keyword>
<proteinExistence type="inferred from homology"/>
<dbReference type="InterPro" id="IPR036388">
    <property type="entry name" value="WH-like_DNA-bd_sf"/>
</dbReference>
<dbReference type="PANTHER" id="PTHR30427:SF1">
    <property type="entry name" value="TRANSCRIPTIONAL ACTIVATOR PROTEIN LYSR"/>
    <property type="match status" value="1"/>
</dbReference>